<dbReference type="RefSeq" id="WP_324268779.1">
    <property type="nucleotide sequence ID" value="NZ_JAWLNX010000027.1"/>
</dbReference>
<evidence type="ECO:0000313" key="3">
    <source>
        <dbReference type="EMBL" id="MEB3371343.1"/>
    </source>
</evidence>
<dbReference type="Pfam" id="PF00501">
    <property type="entry name" value="AMP-binding"/>
    <property type="match status" value="1"/>
</dbReference>
<dbReference type="GO" id="GO:0016874">
    <property type="term" value="F:ligase activity"/>
    <property type="evidence" value="ECO:0007669"/>
    <property type="project" value="UniProtKB-KW"/>
</dbReference>
<organism evidence="3 4">
    <name type="scientific">Saccharopolyspora mangrovi</name>
    <dbReference type="NCBI Taxonomy" id="3082379"/>
    <lineage>
        <taxon>Bacteria</taxon>
        <taxon>Bacillati</taxon>
        <taxon>Actinomycetota</taxon>
        <taxon>Actinomycetes</taxon>
        <taxon>Pseudonocardiales</taxon>
        <taxon>Pseudonocardiaceae</taxon>
        <taxon>Saccharopolyspora</taxon>
    </lineage>
</organism>
<dbReference type="EMBL" id="JAWLNX010000027">
    <property type="protein sequence ID" value="MEB3371343.1"/>
    <property type="molecule type" value="Genomic_DNA"/>
</dbReference>
<dbReference type="Gene3D" id="3.30.300.30">
    <property type="match status" value="1"/>
</dbReference>
<evidence type="ECO:0000259" key="1">
    <source>
        <dbReference type="Pfam" id="PF00501"/>
    </source>
</evidence>
<accession>A0ABU6AIM7</accession>
<name>A0ABU6AIM7_9PSEU</name>
<dbReference type="CDD" id="cd12119">
    <property type="entry name" value="ttLC_FACS_AlkK_like"/>
    <property type="match status" value="1"/>
</dbReference>
<sequence>MQVTELGVSDLFEHGRTVHPEARVVHYDGTATSSCTFAELADQAARLAGALDDLGVFRDDVVATLCWNVPAHLAAYFAVPSMGAVLHTLNLRLSDDQLVYIINHAADRVVLVNGDLVPQLARLLPCCPSVQDVIVVGEPEGDLPGSVTVHDYDELLSSAEPVTQWPTIPERSAAVLCYTTGTTGDPKGVAYSHRSIHLHTLGISTGNAFAFNDSDRVLPIVPMFHANAWGWPYAAWLNGSDLVLPDRYLQPPHLAQLISEERVTAAAAVPTLWSALDDYGAKHGVDFTSLRLAVSGGSALSAALTESLAARHGVRLTQGWGMTETSPLLTFSRPPAGSGSEHEVTYRTRTGRIVPGVRARIVDDEGTELPWDGATAGEVELRGATITGAYFRTDPEAGVDKFRDGWLRTGDLGVIHPAGWVELKDRLKDGIKSGGEWISSIELENAVATHPAVSEAVVVGVPDARWEERPLVCVKLRDGATVTSEELRTHLEGRVAKWWLPERWAFVTDIPKTSVGKLDKKRVRADYDAGLVQVVQPSRATGRQ</sequence>
<dbReference type="Gene3D" id="3.40.50.12780">
    <property type="entry name" value="N-terminal domain of ligase-like"/>
    <property type="match status" value="1"/>
</dbReference>
<feature type="domain" description="AMP-binding enzyme C-terminal" evidence="2">
    <location>
        <begin position="442"/>
        <end position="517"/>
    </location>
</feature>
<comment type="caution">
    <text evidence="3">The sequence shown here is derived from an EMBL/GenBank/DDBJ whole genome shotgun (WGS) entry which is preliminary data.</text>
</comment>
<feature type="domain" description="AMP-dependent synthetase/ligase" evidence="1">
    <location>
        <begin position="14"/>
        <end position="391"/>
    </location>
</feature>
<dbReference type="SUPFAM" id="SSF56801">
    <property type="entry name" value="Acetyl-CoA synthetase-like"/>
    <property type="match status" value="1"/>
</dbReference>
<dbReference type="InterPro" id="IPR050237">
    <property type="entry name" value="ATP-dep_AMP-bd_enzyme"/>
</dbReference>
<dbReference type="Proteomes" id="UP001327093">
    <property type="component" value="Unassembled WGS sequence"/>
</dbReference>
<gene>
    <name evidence="3" type="ORF">R4I43_28445</name>
</gene>
<dbReference type="InterPro" id="IPR025110">
    <property type="entry name" value="AMP-bd_C"/>
</dbReference>
<dbReference type="InterPro" id="IPR042099">
    <property type="entry name" value="ANL_N_sf"/>
</dbReference>
<keyword evidence="4" id="KW-1185">Reference proteome</keyword>
<dbReference type="NCBIfam" id="NF004837">
    <property type="entry name" value="PRK06187.1"/>
    <property type="match status" value="1"/>
</dbReference>
<evidence type="ECO:0000313" key="4">
    <source>
        <dbReference type="Proteomes" id="UP001327093"/>
    </source>
</evidence>
<proteinExistence type="predicted"/>
<keyword evidence="3" id="KW-0436">Ligase</keyword>
<dbReference type="InterPro" id="IPR000873">
    <property type="entry name" value="AMP-dep_synth/lig_dom"/>
</dbReference>
<dbReference type="Pfam" id="PF13193">
    <property type="entry name" value="AMP-binding_C"/>
    <property type="match status" value="1"/>
</dbReference>
<dbReference type="PROSITE" id="PS00455">
    <property type="entry name" value="AMP_BINDING"/>
    <property type="match status" value="1"/>
</dbReference>
<dbReference type="InterPro" id="IPR020845">
    <property type="entry name" value="AMP-binding_CS"/>
</dbReference>
<dbReference type="InterPro" id="IPR045851">
    <property type="entry name" value="AMP-bd_C_sf"/>
</dbReference>
<dbReference type="PANTHER" id="PTHR43767:SF11">
    <property type="entry name" value="MEDIUM-CHAIN-FATTY-ACID--COA LIGASE"/>
    <property type="match status" value="1"/>
</dbReference>
<reference evidence="3 4" key="1">
    <citation type="submission" date="2023-10" db="EMBL/GenBank/DDBJ databases">
        <title>Saccharopolyspora sp. nov., isolated from mangrove soil.</title>
        <authorList>
            <person name="Lu Y."/>
            <person name="Liu W."/>
        </authorList>
    </citation>
    <scope>NUCLEOTIDE SEQUENCE [LARGE SCALE GENOMIC DNA]</scope>
    <source>
        <strain evidence="3 4">S2-29</strain>
    </source>
</reference>
<evidence type="ECO:0000259" key="2">
    <source>
        <dbReference type="Pfam" id="PF13193"/>
    </source>
</evidence>
<dbReference type="PANTHER" id="PTHR43767">
    <property type="entry name" value="LONG-CHAIN-FATTY-ACID--COA LIGASE"/>
    <property type="match status" value="1"/>
</dbReference>
<protein>
    <submittedName>
        <fullName evidence="3">Long-chain fatty acid--CoA ligase</fullName>
    </submittedName>
</protein>